<dbReference type="EMBL" id="CP038441">
    <property type="protein sequence ID" value="QJT23562.1"/>
    <property type="molecule type" value="Genomic_DNA"/>
</dbReference>
<sequence>MDKTRDKQAWPDEALLARCLAEADDEGFIDFKVFCRALDVSASALAGFFHERDRFYDLPEMVALRDGLNYRVEWRERKRRDGTSHEPARFVVKRAQIHRDHLACFPQRSEQYITRARADFDRAVLRWRMEQSGIGPLH</sequence>
<dbReference type="RefSeq" id="WP_171276988.1">
    <property type="nucleotide sequence ID" value="NZ_CAWPJG010000001.1"/>
</dbReference>
<dbReference type="Proteomes" id="UP000501427">
    <property type="component" value="Chromosome"/>
</dbReference>
<evidence type="ECO:0000313" key="1">
    <source>
        <dbReference type="EMBL" id="QJT23562.1"/>
    </source>
</evidence>
<protein>
    <submittedName>
        <fullName evidence="1">Uncharacterized protein</fullName>
    </submittedName>
</protein>
<organism evidence="1 2">
    <name type="scientific">Aeromonas media</name>
    <dbReference type="NCBI Taxonomy" id="651"/>
    <lineage>
        <taxon>Bacteria</taxon>
        <taxon>Pseudomonadati</taxon>
        <taxon>Pseudomonadota</taxon>
        <taxon>Gammaproteobacteria</taxon>
        <taxon>Aeromonadales</taxon>
        <taxon>Aeromonadaceae</taxon>
        <taxon>Aeromonas</taxon>
    </lineage>
</organism>
<dbReference type="AlphaFoldDB" id="A0A6M4YKE0"/>
<reference evidence="1 2" key="1">
    <citation type="submission" date="2019-03" db="EMBL/GenBank/DDBJ databases">
        <title>Novel transposon Tn6433 accelerates the dissemination of tet(E) in Aeromonas from aerobic biofilm under oxytetracycline stress.</title>
        <authorList>
            <person name="Shi Y."/>
            <person name="Tian Z."/>
            <person name="Zhang Y."/>
            <person name="Zhang H."/>
            <person name="Yang M."/>
        </authorList>
    </citation>
    <scope>NUCLEOTIDE SEQUENCE [LARGE SCALE GENOMIC DNA]</scope>
    <source>
        <strain evidence="1 2">T0.1-19</strain>
    </source>
</reference>
<name>A0A6M4YKE0_AERME</name>
<gene>
    <name evidence="1" type="ORF">E4184_20495</name>
</gene>
<proteinExistence type="predicted"/>
<accession>A0A6M4YKE0</accession>
<evidence type="ECO:0000313" key="2">
    <source>
        <dbReference type="Proteomes" id="UP000501427"/>
    </source>
</evidence>